<dbReference type="AlphaFoldDB" id="A0A1M5YAB8"/>
<dbReference type="Proteomes" id="UP000184526">
    <property type="component" value="Unassembled WGS sequence"/>
</dbReference>
<evidence type="ECO:0000313" key="1">
    <source>
        <dbReference type="EMBL" id="SHI09031.1"/>
    </source>
</evidence>
<name>A0A1M5YAB8_9CLOT</name>
<gene>
    <name evidence="1" type="ORF">SAMN02745196_02789</name>
</gene>
<evidence type="ECO:0000313" key="2">
    <source>
        <dbReference type="Proteomes" id="UP000184526"/>
    </source>
</evidence>
<reference evidence="1 2" key="1">
    <citation type="submission" date="2016-11" db="EMBL/GenBank/DDBJ databases">
        <authorList>
            <person name="Jaros S."/>
            <person name="Januszkiewicz K."/>
            <person name="Wedrychowicz H."/>
        </authorList>
    </citation>
    <scope>NUCLEOTIDE SEQUENCE [LARGE SCALE GENOMIC DNA]</scope>
    <source>
        <strain evidence="1 2">DSM 3089</strain>
    </source>
</reference>
<dbReference type="STRING" id="1121306.SAMN02745196_02789"/>
<accession>A0A1M5YAB8</accession>
<dbReference type="EMBL" id="FQXP01000012">
    <property type="protein sequence ID" value="SHI09031.1"/>
    <property type="molecule type" value="Genomic_DNA"/>
</dbReference>
<dbReference type="RefSeq" id="WP_072832609.1">
    <property type="nucleotide sequence ID" value="NZ_FQXP01000012.1"/>
</dbReference>
<keyword evidence="2" id="KW-1185">Reference proteome</keyword>
<proteinExistence type="predicted"/>
<sequence length="226" mass="25908">MNLYNGTDNDINIIDLSAVKFNNNVNNCTLLREDNYIVKVIKQDQPLKVHENSINKSIGSYDDIEIFMPNLALVNKLDVPTDLEKDHVVIVSQYYANVAANLNHGILPYLYTTYGKVKDKNNKIVGCLGLQKVHLAYPSNKIESINTPQYLINRLSYCIKNRRSNPSEVVLALRILLSNYEEIVKVIDKEIVNEELRNALLYFEDNNLKIGLTENKLLEKYLVYSV</sequence>
<organism evidence="1 2">
    <name type="scientific">Clostridium collagenovorans DSM 3089</name>
    <dbReference type="NCBI Taxonomy" id="1121306"/>
    <lineage>
        <taxon>Bacteria</taxon>
        <taxon>Bacillati</taxon>
        <taxon>Bacillota</taxon>
        <taxon>Clostridia</taxon>
        <taxon>Eubacteriales</taxon>
        <taxon>Clostridiaceae</taxon>
        <taxon>Clostridium</taxon>
    </lineage>
</organism>
<protein>
    <submittedName>
        <fullName evidence="1">Uncharacterized protein</fullName>
    </submittedName>
</protein>